<dbReference type="AlphaFoldDB" id="D4DTX8"/>
<gene>
    <name evidence="1" type="ORF">NEIELOOT_02535</name>
</gene>
<comment type="caution">
    <text evidence="1">The sequence shown here is derived from an EMBL/GenBank/DDBJ whole genome shotgun (WGS) entry which is preliminary data.</text>
</comment>
<proteinExistence type="predicted"/>
<dbReference type="Proteomes" id="UP000005536">
    <property type="component" value="Unassembled WGS sequence"/>
</dbReference>
<name>D4DTX8_NEIEG</name>
<protein>
    <submittedName>
        <fullName evidence="1">Uncharacterized protein</fullName>
    </submittedName>
</protein>
<dbReference type="EMBL" id="ADBF01000253">
    <property type="protein sequence ID" value="EFE48561.1"/>
    <property type="molecule type" value="Genomic_DNA"/>
</dbReference>
<reference evidence="1 2" key="1">
    <citation type="submission" date="2010-02" db="EMBL/GenBank/DDBJ databases">
        <authorList>
            <person name="Weinstock G."/>
            <person name="Sodergren E."/>
            <person name="Clifton S."/>
            <person name="Fulton L."/>
            <person name="Fulton B."/>
            <person name="Courtney L."/>
            <person name="Fronick C."/>
            <person name="Harrison M."/>
            <person name="Strong C."/>
            <person name="Farmer C."/>
            <person name="Delahaunty K."/>
            <person name="Markovic C."/>
            <person name="Hall O."/>
            <person name="Minx P."/>
            <person name="Tomlinson C."/>
            <person name="Mitreva M."/>
            <person name="Nelson J."/>
            <person name="Hou S."/>
            <person name="Wollam A."/>
            <person name="Pepin K.H."/>
            <person name="Johnson M."/>
            <person name="Bhonagiri V."/>
            <person name="Zhang X."/>
            <person name="Suruliraj S."/>
            <person name="Warren W."/>
            <person name="Chinwalla A."/>
            <person name="Mardis E.R."/>
            <person name="Wilson R.K."/>
        </authorList>
    </citation>
    <scope>NUCLEOTIDE SEQUENCE [LARGE SCALE GENOMIC DNA]</scope>
    <source>
        <strain evidence="1 2">ATCC 29315</strain>
    </source>
</reference>
<evidence type="ECO:0000313" key="1">
    <source>
        <dbReference type="EMBL" id="EFE48561.1"/>
    </source>
</evidence>
<sequence>MDNRLFSVHFSAKDNAFFIKPKQKLVQVFSRTSFAQTHAP</sequence>
<evidence type="ECO:0000313" key="2">
    <source>
        <dbReference type="Proteomes" id="UP000005536"/>
    </source>
</evidence>
<accession>D4DTX8</accession>
<organism evidence="1 2">
    <name type="scientific">Neisseria elongata subsp. glycolytica ATCC 29315</name>
    <dbReference type="NCBI Taxonomy" id="546263"/>
    <lineage>
        <taxon>Bacteria</taxon>
        <taxon>Pseudomonadati</taxon>
        <taxon>Pseudomonadota</taxon>
        <taxon>Betaproteobacteria</taxon>
        <taxon>Neisseriales</taxon>
        <taxon>Neisseriaceae</taxon>
        <taxon>Neisseria</taxon>
    </lineage>
</organism>